<evidence type="ECO:0000313" key="2">
    <source>
        <dbReference type="Proteomes" id="UP000314294"/>
    </source>
</evidence>
<comment type="caution">
    <text evidence="1">The sequence shown here is derived from an EMBL/GenBank/DDBJ whole genome shotgun (WGS) entry which is preliminary data.</text>
</comment>
<keyword evidence="2" id="KW-1185">Reference proteome</keyword>
<proteinExistence type="predicted"/>
<dbReference type="AlphaFoldDB" id="A0A4Z2FQ94"/>
<accession>A0A4Z2FQ94</accession>
<protein>
    <submittedName>
        <fullName evidence="1">Uncharacterized protein</fullName>
    </submittedName>
</protein>
<reference evidence="1 2" key="1">
    <citation type="submission" date="2019-03" db="EMBL/GenBank/DDBJ databases">
        <title>First draft genome of Liparis tanakae, snailfish: a comprehensive survey of snailfish specific genes.</title>
        <authorList>
            <person name="Kim W."/>
            <person name="Song I."/>
            <person name="Jeong J.-H."/>
            <person name="Kim D."/>
            <person name="Kim S."/>
            <person name="Ryu S."/>
            <person name="Song J.Y."/>
            <person name="Lee S.K."/>
        </authorList>
    </citation>
    <scope>NUCLEOTIDE SEQUENCE [LARGE SCALE GENOMIC DNA]</scope>
    <source>
        <tissue evidence="1">Muscle</tissue>
    </source>
</reference>
<sequence length="94" mass="10732">MKHVRHNNSNPKVRFARPTYLWSSVVPRGSADRGSGRPSRRPWRHRASLPARWATFCCAARRRVRSTLELWLLSSSSCTRASSPCSFRLCSCSI</sequence>
<dbReference type="Proteomes" id="UP000314294">
    <property type="component" value="Unassembled WGS sequence"/>
</dbReference>
<dbReference type="EMBL" id="SRLO01001005">
    <property type="protein sequence ID" value="TNN42884.1"/>
    <property type="molecule type" value="Genomic_DNA"/>
</dbReference>
<evidence type="ECO:0000313" key="1">
    <source>
        <dbReference type="EMBL" id="TNN42884.1"/>
    </source>
</evidence>
<name>A0A4Z2FQ94_9TELE</name>
<organism evidence="1 2">
    <name type="scientific">Liparis tanakae</name>
    <name type="common">Tanaka's snailfish</name>
    <dbReference type="NCBI Taxonomy" id="230148"/>
    <lineage>
        <taxon>Eukaryota</taxon>
        <taxon>Metazoa</taxon>
        <taxon>Chordata</taxon>
        <taxon>Craniata</taxon>
        <taxon>Vertebrata</taxon>
        <taxon>Euteleostomi</taxon>
        <taxon>Actinopterygii</taxon>
        <taxon>Neopterygii</taxon>
        <taxon>Teleostei</taxon>
        <taxon>Neoteleostei</taxon>
        <taxon>Acanthomorphata</taxon>
        <taxon>Eupercaria</taxon>
        <taxon>Perciformes</taxon>
        <taxon>Cottioidei</taxon>
        <taxon>Cottales</taxon>
        <taxon>Liparidae</taxon>
        <taxon>Liparis</taxon>
    </lineage>
</organism>
<gene>
    <name evidence="1" type="ORF">EYF80_046921</name>
</gene>